<gene>
    <name evidence="2" type="ORF">TKK_013465</name>
</gene>
<dbReference type="EMBL" id="JBJJXI010000107">
    <property type="protein sequence ID" value="KAL3392159.1"/>
    <property type="molecule type" value="Genomic_DNA"/>
</dbReference>
<reference evidence="2 3" key="1">
    <citation type="journal article" date="2024" name="bioRxiv">
        <title>A reference genome for Trichogramma kaykai: A tiny desert-dwelling parasitoid wasp with competing sex-ratio distorters.</title>
        <authorList>
            <person name="Culotta J."/>
            <person name="Lindsey A.R."/>
        </authorList>
    </citation>
    <scope>NUCLEOTIDE SEQUENCE [LARGE SCALE GENOMIC DNA]</scope>
    <source>
        <strain evidence="2 3">KSX58</strain>
    </source>
</reference>
<accession>A0ABD2WH07</accession>
<feature type="region of interest" description="Disordered" evidence="1">
    <location>
        <begin position="1"/>
        <end position="21"/>
    </location>
</feature>
<feature type="compositionally biased region" description="Basic residues" evidence="1">
    <location>
        <begin position="1"/>
        <end position="13"/>
    </location>
</feature>
<dbReference type="Proteomes" id="UP001627154">
    <property type="component" value="Unassembled WGS sequence"/>
</dbReference>
<evidence type="ECO:0000256" key="1">
    <source>
        <dbReference type="SAM" id="MobiDB-lite"/>
    </source>
</evidence>
<comment type="caution">
    <text evidence="2">The sequence shown here is derived from an EMBL/GenBank/DDBJ whole genome shotgun (WGS) entry which is preliminary data.</text>
</comment>
<dbReference type="AlphaFoldDB" id="A0ABD2WH07"/>
<keyword evidence="3" id="KW-1185">Reference proteome</keyword>
<sequence>MHTHTHTHTHARERKSDEMTPLIIGRGEMRAYFRPAVCLNRRCTQTTTATEIFPSRKLRPRKLAPRTGL</sequence>
<organism evidence="2 3">
    <name type="scientific">Trichogramma kaykai</name>
    <dbReference type="NCBI Taxonomy" id="54128"/>
    <lineage>
        <taxon>Eukaryota</taxon>
        <taxon>Metazoa</taxon>
        <taxon>Ecdysozoa</taxon>
        <taxon>Arthropoda</taxon>
        <taxon>Hexapoda</taxon>
        <taxon>Insecta</taxon>
        <taxon>Pterygota</taxon>
        <taxon>Neoptera</taxon>
        <taxon>Endopterygota</taxon>
        <taxon>Hymenoptera</taxon>
        <taxon>Apocrita</taxon>
        <taxon>Proctotrupomorpha</taxon>
        <taxon>Chalcidoidea</taxon>
        <taxon>Trichogrammatidae</taxon>
        <taxon>Trichogramma</taxon>
    </lineage>
</organism>
<proteinExistence type="predicted"/>
<evidence type="ECO:0000313" key="3">
    <source>
        <dbReference type="Proteomes" id="UP001627154"/>
    </source>
</evidence>
<name>A0ABD2WH07_9HYME</name>
<protein>
    <submittedName>
        <fullName evidence="2">Uncharacterized protein</fullName>
    </submittedName>
</protein>
<evidence type="ECO:0000313" key="2">
    <source>
        <dbReference type="EMBL" id="KAL3392159.1"/>
    </source>
</evidence>